<dbReference type="PANTHER" id="PTHR43630:SF2">
    <property type="entry name" value="GLYCOSYLTRANSFERASE"/>
    <property type="match status" value="1"/>
</dbReference>
<dbReference type="InterPro" id="IPR029044">
    <property type="entry name" value="Nucleotide-diphossugar_trans"/>
</dbReference>
<feature type="domain" description="Glycosyltransferase 2-like" evidence="2">
    <location>
        <begin position="6"/>
        <end position="105"/>
    </location>
</feature>
<keyword evidence="4" id="KW-1185">Reference proteome</keyword>
<dbReference type="PROSITE" id="PS50005">
    <property type="entry name" value="TPR"/>
    <property type="match status" value="1"/>
</dbReference>
<dbReference type="InterPro" id="IPR011990">
    <property type="entry name" value="TPR-like_helical_dom_sf"/>
</dbReference>
<dbReference type="Gene3D" id="3.90.550.10">
    <property type="entry name" value="Spore Coat Polysaccharide Biosynthesis Protein SpsA, Chain A"/>
    <property type="match status" value="1"/>
</dbReference>
<dbReference type="SMART" id="SM00028">
    <property type="entry name" value="TPR"/>
    <property type="match status" value="4"/>
</dbReference>
<dbReference type="GO" id="GO:0016740">
    <property type="term" value="F:transferase activity"/>
    <property type="evidence" value="ECO:0007669"/>
    <property type="project" value="UniProtKB-KW"/>
</dbReference>
<dbReference type="InterPro" id="IPR001173">
    <property type="entry name" value="Glyco_trans_2-like"/>
</dbReference>
<dbReference type="CDD" id="cd02511">
    <property type="entry name" value="Beta4Glucosyltransferase"/>
    <property type="match status" value="1"/>
</dbReference>
<dbReference type="SUPFAM" id="SSF53448">
    <property type="entry name" value="Nucleotide-diphospho-sugar transferases"/>
    <property type="match status" value="1"/>
</dbReference>
<comment type="caution">
    <text evidence="3">The sequence shown here is derived from an EMBL/GenBank/DDBJ whole genome shotgun (WGS) entry which is preliminary data.</text>
</comment>
<evidence type="ECO:0000259" key="2">
    <source>
        <dbReference type="Pfam" id="PF00535"/>
    </source>
</evidence>
<dbReference type="AlphaFoldDB" id="A0A3D9KDV9"/>
<organism evidence="3 4">
    <name type="scientific">Cohnella phaseoli</name>
    <dbReference type="NCBI Taxonomy" id="456490"/>
    <lineage>
        <taxon>Bacteria</taxon>
        <taxon>Bacillati</taxon>
        <taxon>Bacillota</taxon>
        <taxon>Bacilli</taxon>
        <taxon>Bacillales</taxon>
        <taxon>Paenibacillaceae</taxon>
        <taxon>Cohnella</taxon>
    </lineage>
</organism>
<dbReference type="Proteomes" id="UP000256977">
    <property type="component" value="Unassembled WGS sequence"/>
</dbReference>
<keyword evidence="1" id="KW-0802">TPR repeat</keyword>
<name>A0A3D9KDV9_9BACL</name>
<evidence type="ECO:0000313" key="3">
    <source>
        <dbReference type="EMBL" id="RED83987.1"/>
    </source>
</evidence>
<reference evidence="3 4" key="1">
    <citation type="submission" date="2018-07" db="EMBL/GenBank/DDBJ databases">
        <title>Genomic Encyclopedia of Type Strains, Phase III (KMG-III): the genomes of soil and plant-associated and newly described type strains.</title>
        <authorList>
            <person name="Whitman W."/>
        </authorList>
    </citation>
    <scope>NUCLEOTIDE SEQUENCE [LARGE SCALE GENOMIC DNA]</scope>
    <source>
        <strain evidence="3 4">CECT 7287</strain>
    </source>
</reference>
<proteinExistence type="predicted"/>
<dbReference type="PANTHER" id="PTHR43630">
    <property type="entry name" value="POLY-BETA-1,6-N-ACETYL-D-GLUCOSAMINE SYNTHASE"/>
    <property type="match status" value="1"/>
</dbReference>
<dbReference type="SUPFAM" id="SSF48452">
    <property type="entry name" value="TPR-like"/>
    <property type="match status" value="1"/>
</dbReference>
<dbReference type="EMBL" id="QRDZ01000007">
    <property type="protein sequence ID" value="RED83987.1"/>
    <property type="molecule type" value="Genomic_DNA"/>
</dbReference>
<gene>
    <name evidence="3" type="ORF">DFP98_10795</name>
</gene>
<dbReference type="RefSeq" id="WP_116060621.1">
    <property type="nucleotide sequence ID" value="NZ_QRDZ01000007.1"/>
</dbReference>
<feature type="repeat" description="TPR" evidence="1">
    <location>
        <begin position="573"/>
        <end position="606"/>
    </location>
</feature>
<dbReference type="Gene3D" id="1.25.40.10">
    <property type="entry name" value="Tetratricopeptide repeat domain"/>
    <property type="match status" value="1"/>
</dbReference>
<evidence type="ECO:0000313" key="4">
    <source>
        <dbReference type="Proteomes" id="UP000256977"/>
    </source>
</evidence>
<evidence type="ECO:0000256" key="1">
    <source>
        <dbReference type="PROSITE-ProRule" id="PRU00339"/>
    </source>
</evidence>
<sequence length="647" mass="74837">MNKLMSLCMIVKNEEQFLERCLKSVQEWVDEIIIVDTGSTDRTKEIAQAFTNNIFDFKWINDFAAARNEALKHATGKWILILDADEYMEEKDIRGLRDFLDGEKPSTEFVYRVTVRNFMDSSNHTGISESPILRIFPNRVGFEYYRPIHEQIRLTTGAPYQIIALPFQILHSGYLDHVVASQNKHDRNMSIFEQMMNHTKLNAYDHSMIGQQLSMMRKSEEALHHLEIAFAHGDKSSPWFLNNLWTMLDVYLQSQQYIKAWDLIDQHMAEYIDYPDIRCVRGLILISLGMREQAKQELMLAHQEAENRARLQKDITLVSPNLGMRMPLWLLAIMFENENNFQPCIHYLTLLLRADDQDIEAWVKMVEILSLNESSENIAVFLNRLLHVDAYPKKVVAMAKISISLGNQQLAKYYVDRLPSIDRLSLNEQLRYTLLSKDPITFEQFLKNRAVEELTESAAVKMIILGSIVWSRPEWIELCNQGLTDESVGIQFAKDLLQPALTKELDSSFEPVAIDILSQLYFLKAWDTFDSLIDQFSSAAVINQLANVFLSKHFVQPAMQFYQHLLDHNELDATSCENLALLHIIDGKTEEALEFWEQAILLQPKAPIRLFIQYCFFCKDASAKAKMKAKLTEQYPDDAKSLLIKGL</sequence>
<dbReference type="Pfam" id="PF00535">
    <property type="entry name" value="Glycos_transf_2"/>
    <property type="match status" value="1"/>
</dbReference>
<protein>
    <submittedName>
        <fullName evidence="3">Glycosyl transferase family 2</fullName>
    </submittedName>
</protein>
<keyword evidence="3" id="KW-0808">Transferase</keyword>
<dbReference type="OrthoDB" id="9815923at2"/>
<accession>A0A3D9KDV9</accession>
<dbReference type="InterPro" id="IPR019734">
    <property type="entry name" value="TPR_rpt"/>
</dbReference>